<feature type="non-terminal residue" evidence="1">
    <location>
        <position position="1"/>
    </location>
</feature>
<evidence type="ECO:0000313" key="2">
    <source>
        <dbReference type="Proteomes" id="UP000237105"/>
    </source>
</evidence>
<accession>A0A2P5C8E0</accession>
<proteinExistence type="predicted"/>
<dbReference type="EMBL" id="JXTB01000161">
    <property type="protein sequence ID" value="PON57261.1"/>
    <property type="molecule type" value="Genomic_DNA"/>
</dbReference>
<dbReference type="AlphaFoldDB" id="A0A2P5C8E0"/>
<protein>
    <submittedName>
        <fullName evidence="1">Uncharacterized protein</fullName>
    </submittedName>
</protein>
<organism evidence="1 2">
    <name type="scientific">Parasponia andersonii</name>
    <name type="common">Sponia andersonii</name>
    <dbReference type="NCBI Taxonomy" id="3476"/>
    <lineage>
        <taxon>Eukaryota</taxon>
        <taxon>Viridiplantae</taxon>
        <taxon>Streptophyta</taxon>
        <taxon>Embryophyta</taxon>
        <taxon>Tracheophyta</taxon>
        <taxon>Spermatophyta</taxon>
        <taxon>Magnoliopsida</taxon>
        <taxon>eudicotyledons</taxon>
        <taxon>Gunneridae</taxon>
        <taxon>Pentapetalae</taxon>
        <taxon>rosids</taxon>
        <taxon>fabids</taxon>
        <taxon>Rosales</taxon>
        <taxon>Cannabaceae</taxon>
        <taxon>Parasponia</taxon>
    </lineage>
</organism>
<sequence>GRPPFITDVITQHNWKLFGAHPKDPSVPLVHEFCANLIDLEEDTMYVRGVQVPLSEEAINAILGLGDPMDEYFEFVEAIKET</sequence>
<dbReference type="Proteomes" id="UP000237105">
    <property type="component" value="Unassembled WGS sequence"/>
</dbReference>
<evidence type="ECO:0000313" key="1">
    <source>
        <dbReference type="EMBL" id="PON57261.1"/>
    </source>
</evidence>
<keyword evidence="2" id="KW-1185">Reference proteome</keyword>
<gene>
    <name evidence="1" type="ORF">PanWU01x14_175250</name>
</gene>
<reference evidence="2" key="1">
    <citation type="submission" date="2016-06" db="EMBL/GenBank/DDBJ databases">
        <title>Parallel loss of symbiosis genes in relatives of nitrogen-fixing non-legume Parasponia.</title>
        <authorList>
            <person name="Van Velzen R."/>
            <person name="Holmer R."/>
            <person name="Bu F."/>
            <person name="Rutten L."/>
            <person name="Van Zeijl A."/>
            <person name="Liu W."/>
            <person name="Santuari L."/>
            <person name="Cao Q."/>
            <person name="Sharma T."/>
            <person name="Shen D."/>
            <person name="Roswanjaya Y."/>
            <person name="Wardhani T."/>
            <person name="Kalhor M.S."/>
            <person name="Jansen J."/>
            <person name="Van den Hoogen J."/>
            <person name="Gungor B."/>
            <person name="Hartog M."/>
            <person name="Hontelez J."/>
            <person name="Verver J."/>
            <person name="Yang W.-C."/>
            <person name="Schijlen E."/>
            <person name="Repin R."/>
            <person name="Schilthuizen M."/>
            <person name="Schranz E."/>
            <person name="Heidstra R."/>
            <person name="Miyata K."/>
            <person name="Fedorova E."/>
            <person name="Kohlen W."/>
            <person name="Bisseling T."/>
            <person name="Smit S."/>
            <person name="Geurts R."/>
        </authorList>
    </citation>
    <scope>NUCLEOTIDE SEQUENCE [LARGE SCALE GENOMIC DNA]</scope>
    <source>
        <strain evidence="2">cv. WU1-14</strain>
    </source>
</reference>
<name>A0A2P5C8E0_PARAD</name>
<comment type="caution">
    <text evidence="1">The sequence shown here is derived from an EMBL/GenBank/DDBJ whole genome shotgun (WGS) entry which is preliminary data.</text>
</comment>
<dbReference type="OrthoDB" id="1833122at2759"/>